<protein>
    <recommendedName>
        <fullName evidence="3">DC1 domain-containing protein</fullName>
    </recommendedName>
</protein>
<sequence length="347" mass="39791">MKHFSHPHELSATPILSTENNDEIPCFGCKLPLFGPLYSCSGCNFYLHKFCFEFPQSIQSKSHPKHSLGLLYPPHCKGDCDACGESCNGFTYNCNLCNYNVHANCSNLLESEPKNENAQYFKTFMEQKLSKLKLLSATNENDIIKYFNKETTIITCSICEQLIPINSSAAYACPNHVCDFVFHKSCFETPRTILNHKSHPDHHLALIPNQTKQCCTACGGIINGFFYGCNCKRHDHPLALRYGTADENRFCDVCRGKVIGCRWSYSCKGCDFDAHTDCAFSADVNANNQELNYEKEKELLRQQERENKLSEMRQKLSDDQAQRSLDNADRFNLQDVMPLWKYTYRYY</sequence>
<gene>
    <name evidence="4" type="ORF">ACJIZ3_007631</name>
</gene>
<dbReference type="Gene3D" id="3.30.60.20">
    <property type="match status" value="1"/>
</dbReference>
<evidence type="ECO:0000313" key="5">
    <source>
        <dbReference type="Proteomes" id="UP001634393"/>
    </source>
</evidence>
<accession>A0ABD3T7I2</accession>
<proteinExistence type="predicted"/>
<dbReference type="SUPFAM" id="SSF57889">
    <property type="entry name" value="Cysteine-rich domain"/>
    <property type="match status" value="3"/>
</dbReference>
<dbReference type="PANTHER" id="PTHR46288">
    <property type="entry name" value="PHORBOL-ESTER/DAG-TYPE DOMAIN-CONTAINING PROTEIN"/>
    <property type="match status" value="1"/>
</dbReference>
<dbReference type="InterPro" id="IPR004146">
    <property type="entry name" value="DC1"/>
</dbReference>
<keyword evidence="2" id="KW-0175">Coiled coil</keyword>
<feature type="coiled-coil region" evidence="2">
    <location>
        <begin position="286"/>
        <end position="313"/>
    </location>
</feature>
<evidence type="ECO:0000259" key="3">
    <source>
        <dbReference type="Pfam" id="PF03107"/>
    </source>
</evidence>
<evidence type="ECO:0000256" key="1">
    <source>
        <dbReference type="ARBA" id="ARBA00022737"/>
    </source>
</evidence>
<reference evidence="4 5" key="1">
    <citation type="submission" date="2024-12" db="EMBL/GenBank/DDBJ databases">
        <title>The unique morphological basis and parallel evolutionary history of personate flowers in Penstemon.</title>
        <authorList>
            <person name="Depatie T.H."/>
            <person name="Wessinger C.A."/>
        </authorList>
    </citation>
    <scope>NUCLEOTIDE SEQUENCE [LARGE SCALE GENOMIC DNA]</scope>
    <source>
        <strain evidence="4">WTNN_2</strain>
        <tissue evidence="4">Leaf</tissue>
    </source>
</reference>
<keyword evidence="1" id="KW-0677">Repeat</keyword>
<feature type="domain" description="DC1" evidence="3">
    <location>
        <begin position="61"/>
        <end position="105"/>
    </location>
</feature>
<comment type="caution">
    <text evidence="4">The sequence shown here is derived from an EMBL/GenBank/DDBJ whole genome shotgun (WGS) entry which is preliminary data.</text>
</comment>
<dbReference type="PANTHER" id="PTHR46288:SF68">
    <property type="entry name" value="DC1 DOMAIN-CONTAINING PROTEIN"/>
    <property type="match status" value="1"/>
</dbReference>
<dbReference type="EMBL" id="JBJXBP010000004">
    <property type="protein sequence ID" value="KAL3832895.1"/>
    <property type="molecule type" value="Genomic_DNA"/>
</dbReference>
<evidence type="ECO:0000313" key="4">
    <source>
        <dbReference type="EMBL" id="KAL3832895.1"/>
    </source>
</evidence>
<organism evidence="4 5">
    <name type="scientific">Penstemon smallii</name>
    <dbReference type="NCBI Taxonomy" id="265156"/>
    <lineage>
        <taxon>Eukaryota</taxon>
        <taxon>Viridiplantae</taxon>
        <taxon>Streptophyta</taxon>
        <taxon>Embryophyta</taxon>
        <taxon>Tracheophyta</taxon>
        <taxon>Spermatophyta</taxon>
        <taxon>Magnoliopsida</taxon>
        <taxon>eudicotyledons</taxon>
        <taxon>Gunneridae</taxon>
        <taxon>Pentapetalae</taxon>
        <taxon>asterids</taxon>
        <taxon>lamiids</taxon>
        <taxon>Lamiales</taxon>
        <taxon>Plantaginaceae</taxon>
        <taxon>Cheloneae</taxon>
        <taxon>Penstemon</taxon>
    </lineage>
</organism>
<dbReference type="AlphaFoldDB" id="A0ABD3T7I2"/>
<evidence type="ECO:0000256" key="2">
    <source>
        <dbReference type="SAM" id="Coils"/>
    </source>
</evidence>
<feature type="domain" description="DC1" evidence="3">
    <location>
        <begin position="232"/>
        <end position="279"/>
    </location>
</feature>
<name>A0ABD3T7I2_9LAMI</name>
<feature type="domain" description="DC1" evidence="3">
    <location>
        <begin position="4"/>
        <end position="51"/>
    </location>
</feature>
<keyword evidence="5" id="KW-1185">Reference proteome</keyword>
<dbReference type="InterPro" id="IPR046349">
    <property type="entry name" value="C1-like_sf"/>
</dbReference>
<dbReference type="Pfam" id="PF03107">
    <property type="entry name" value="C1_2"/>
    <property type="match status" value="3"/>
</dbReference>
<dbReference type="Proteomes" id="UP001634393">
    <property type="component" value="Unassembled WGS sequence"/>
</dbReference>